<protein>
    <recommendedName>
        <fullName evidence="5">Ig-like domain-containing protein</fullName>
    </recommendedName>
</protein>
<dbReference type="InterPro" id="IPR052385">
    <property type="entry name" value="Obscurin/Obscurin-like_Reg"/>
</dbReference>
<keyword evidence="2" id="KW-0963">Cytoplasm</keyword>
<dbReference type="PROSITE" id="PS50835">
    <property type="entry name" value="IG_LIKE"/>
    <property type="match status" value="1"/>
</dbReference>
<dbReference type="PANTHER" id="PTHR35971">
    <property type="entry name" value="SI:DKEY-31G6.6"/>
    <property type="match status" value="1"/>
</dbReference>
<dbReference type="Proteomes" id="UP000279307">
    <property type="component" value="Chromosome 12"/>
</dbReference>
<proteinExistence type="predicted"/>
<dbReference type="Gene3D" id="2.60.40.10">
    <property type="entry name" value="Immunoglobulins"/>
    <property type="match status" value="2"/>
</dbReference>
<evidence type="ECO:0000256" key="4">
    <source>
        <dbReference type="ARBA" id="ARBA00023157"/>
    </source>
</evidence>
<name>A0A3L8D5Z2_OOCBI</name>
<feature type="domain" description="Ig-like" evidence="5">
    <location>
        <begin position="136"/>
        <end position="213"/>
    </location>
</feature>
<gene>
    <name evidence="6" type="ORF">DMN91_011653</name>
</gene>
<accession>A0A3L8D5Z2</accession>
<reference evidence="6" key="2">
    <citation type="submission" date="2018-07" db="EMBL/GenBank/DDBJ databases">
        <authorList>
            <person name="Mckenzie S.K."/>
            <person name="Kronauer D.J.C."/>
        </authorList>
    </citation>
    <scope>NUCLEOTIDE SEQUENCE</scope>
    <source>
        <strain evidence="6">Clonal line C1</strain>
    </source>
</reference>
<organism evidence="6">
    <name type="scientific">Ooceraea biroi</name>
    <name type="common">Clonal raider ant</name>
    <name type="synonym">Cerapachys biroi</name>
    <dbReference type="NCBI Taxonomy" id="2015173"/>
    <lineage>
        <taxon>Eukaryota</taxon>
        <taxon>Metazoa</taxon>
        <taxon>Ecdysozoa</taxon>
        <taxon>Arthropoda</taxon>
        <taxon>Hexapoda</taxon>
        <taxon>Insecta</taxon>
        <taxon>Pterygota</taxon>
        <taxon>Neoptera</taxon>
        <taxon>Endopterygota</taxon>
        <taxon>Hymenoptera</taxon>
        <taxon>Apocrita</taxon>
        <taxon>Aculeata</taxon>
        <taxon>Formicoidea</taxon>
        <taxon>Formicidae</taxon>
        <taxon>Dorylinae</taxon>
        <taxon>Ooceraea</taxon>
    </lineage>
</organism>
<dbReference type="SUPFAM" id="SSF48726">
    <property type="entry name" value="Immunoglobulin"/>
    <property type="match status" value="2"/>
</dbReference>
<reference evidence="6" key="1">
    <citation type="journal article" date="2018" name="Genome Res.">
        <title>The genomic architecture and molecular evolution of ant odorant receptors.</title>
        <authorList>
            <person name="McKenzie S.K."/>
            <person name="Kronauer D.J.C."/>
        </authorList>
    </citation>
    <scope>NUCLEOTIDE SEQUENCE [LARGE SCALE GENOMIC DNA]</scope>
    <source>
        <strain evidence="6">Clonal line C1</strain>
    </source>
</reference>
<dbReference type="AlphaFoldDB" id="A0A3L8D5Z2"/>
<dbReference type="PANTHER" id="PTHR35971:SF5">
    <property type="entry name" value="OBSCURIN LIKE CYTOSKELETAL ADAPTOR 1"/>
    <property type="match status" value="1"/>
</dbReference>
<dbReference type="GO" id="GO:0005737">
    <property type="term" value="C:cytoplasm"/>
    <property type="evidence" value="ECO:0007669"/>
    <property type="project" value="UniProtKB-SubCell"/>
</dbReference>
<dbReference type="FunFam" id="2.60.40.10:FF:000505">
    <property type="entry name" value="Bent, isoform J"/>
    <property type="match status" value="1"/>
</dbReference>
<comment type="caution">
    <text evidence="6">The sequence shown here is derived from an EMBL/GenBank/DDBJ whole genome shotgun (WGS) entry which is preliminary data.</text>
</comment>
<evidence type="ECO:0000256" key="1">
    <source>
        <dbReference type="ARBA" id="ARBA00004496"/>
    </source>
</evidence>
<dbReference type="Pfam" id="PF07679">
    <property type="entry name" value="I-set"/>
    <property type="match status" value="2"/>
</dbReference>
<evidence type="ECO:0000313" key="6">
    <source>
        <dbReference type="EMBL" id="RLU15897.1"/>
    </source>
</evidence>
<dbReference type="CDD" id="cd00096">
    <property type="entry name" value="Ig"/>
    <property type="match status" value="1"/>
</dbReference>
<dbReference type="InterPro" id="IPR036179">
    <property type="entry name" value="Ig-like_dom_sf"/>
</dbReference>
<evidence type="ECO:0000256" key="2">
    <source>
        <dbReference type="ARBA" id="ARBA00022490"/>
    </source>
</evidence>
<sequence>MDFRAMLKKRKYQKWAREEAEQEKVDLKEVEKPMPALKKVEKKAESFLKPLVDQYAKEGKDKKVVFEANFSKPNCKPKWFFRKDELFPSAKYKFKNEEDCYQLIITGPKVEDTGKYTIEIAGVSSTGFLNVDEPDPTYTFTKPLSKKTSGFAKHETYMECTVSSNLAQVSWYKGKTKLEDGDQFSISKDMSGVCRLTIKSATLEDSGEYTCKI</sequence>
<keyword evidence="3" id="KW-0597">Phosphoprotein</keyword>
<comment type="subcellular location">
    <subcellularLocation>
        <location evidence="1">Cytoplasm</location>
    </subcellularLocation>
</comment>
<dbReference type="InterPro" id="IPR007110">
    <property type="entry name" value="Ig-like_dom"/>
</dbReference>
<evidence type="ECO:0000259" key="5">
    <source>
        <dbReference type="PROSITE" id="PS50835"/>
    </source>
</evidence>
<dbReference type="OrthoDB" id="504170at2759"/>
<dbReference type="InterPro" id="IPR013783">
    <property type="entry name" value="Ig-like_fold"/>
</dbReference>
<feature type="non-terminal residue" evidence="6">
    <location>
        <position position="213"/>
    </location>
</feature>
<keyword evidence="4" id="KW-1015">Disulfide bond</keyword>
<dbReference type="EMBL" id="QOIP01000012">
    <property type="protein sequence ID" value="RLU15897.1"/>
    <property type="molecule type" value="Genomic_DNA"/>
</dbReference>
<evidence type="ECO:0000256" key="3">
    <source>
        <dbReference type="ARBA" id="ARBA00022553"/>
    </source>
</evidence>
<dbReference type="InterPro" id="IPR013098">
    <property type="entry name" value="Ig_I-set"/>
</dbReference>